<reference evidence="2" key="1">
    <citation type="journal article" date="2012" name="Stand. Genomic Sci.">
        <title>Genome sequence of the Antarctic rhodopsins-containing flavobacterium Gillisia limnaea type strain (R-8282(T)).</title>
        <authorList>
            <person name="Riedel T."/>
            <person name="Held B."/>
            <person name="Nolan M."/>
            <person name="Lucas S."/>
            <person name="Lapidus A."/>
            <person name="Tice H."/>
            <person name="Del Rio T.G."/>
            <person name="Cheng J.F."/>
            <person name="Han C."/>
            <person name="Tapia R."/>
            <person name="Goodwin L.A."/>
            <person name="Pitluck S."/>
            <person name="Liolios K."/>
            <person name="Mavromatis K."/>
            <person name="Pagani I."/>
            <person name="Ivanova N."/>
            <person name="Mikhailova N."/>
            <person name="Pati A."/>
            <person name="Chen A."/>
            <person name="Palaniappan K."/>
            <person name="Land M."/>
            <person name="Rohde M."/>
            <person name="Tindall B.J."/>
            <person name="Detter J.C."/>
            <person name="Goker M."/>
            <person name="Bristow J."/>
            <person name="Eisen J.A."/>
            <person name="Markowitz V."/>
            <person name="Hugenholtz P."/>
            <person name="Kyrpides N.C."/>
            <person name="Klenk H.P."/>
            <person name="Woyke T."/>
        </authorList>
    </citation>
    <scope>NUCLEOTIDE SEQUENCE [LARGE SCALE GENOMIC DNA]</scope>
    <source>
        <strain evidence="2">DSM 15749 / LMG 21470 / R-8282</strain>
    </source>
</reference>
<dbReference type="RefSeq" id="WP_006987854.1">
    <property type="nucleotide sequence ID" value="NZ_JH594606.1"/>
</dbReference>
<dbReference type="AlphaFoldDB" id="H2BT02"/>
<dbReference type="HOGENOM" id="CLU_1893212_0_0_10"/>
<dbReference type="OrthoDB" id="9769898at2"/>
<gene>
    <name evidence="1" type="ORF">Gilli_0835</name>
</gene>
<evidence type="ECO:0000313" key="1">
    <source>
        <dbReference type="EMBL" id="EHQ01532.1"/>
    </source>
</evidence>
<name>H2BT02_GILLR</name>
<keyword evidence="2" id="KW-1185">Reference proteome</keyword>
<dbReference type="EMBL" id="JH594606">
    <property type="protein sequence ID" value="EHQ01532.1"/>
    <property type="molecule type" value="Genomic_DNA"/>
</dbReference>
<sequence length="134" mass="16089">MTFIFISCTEKEKGEEKKSPKAALLEWLDTNYEEMLQRSPIQRTMQGRKDHYNKVDDMSEEAQDELLLWQEASVYKLKENFDYEALSEDDKISNNLWVYQYDEMKEGKEHRNMGYVFHQMGCVHTFFTSFVINF</sequence>
<evidence type="ECO:0000313" key="2">
    <source>
        <dbReference type="Proteomes" id="UP000003844"/>
    </source>
</evidence>
<dbReference type="Proteomes" id="UP000003844">
    <property type="component" value="Unassembled WGS sequence"/>
</dbReference>
<organism evidence="1 2">
    <name type="scientific">Gillisia limnaea (strain DSM 15749 / LMG 21470 / R-8282)</name>
    <dbReference type="NCBI Taxonomy" id="865937"/>
    <lineage>
        <taxon>Bacteria</taxon>
        <taxon>Pseudomonadati</taxon>
        <taxon>Bacteroidota</taxon>
        <taxon>Flavobacteriia</taxon>
        <taxon>Flavobacteriales</taxon>
        <taxon>Flavobacteriaceae</taxon>
        <taxon>Gillisia</taxon>
    </lineage>
</organism>
<accession>H2BT02</accession>
<dbReference type="eggNOG" id="COG4805">
    <property type="taxonomic scope" value="Bacteria"/>
</dbReference>
<proteinExistence type="predicted"/>
<dbReference type="STRING" id="865937.Gilli_0835"/>
<protein>
    <submittedName>
        <fullName evidence="1">Uncharacterized protein</fullName>
    </submittedName>
</protein>